<proteinExistence type="predicted"/>
<reference evidence="1" key="1">
    <citation type="submission" date="2023-04" db="EMBL/GenBank/DDBJ databases">
        <title>A chromosome-level genome assembly of the parasitoid wasp Eretmocerus hayati.</title>
        <authorList>
            <person name="Zhong Y."/>
            <person name="Liu S."/>
            <person name="Liu Y."/>
        </authorList>
    </citation>
    <scope>NUCLEOTIDE SEQUENCE</scope>
    <source>
        <strain evidence="1">ZJU_SS_LIU_2023</strain>
    </source>
</reference>
<keyword evidence="2" id="KW-1185">Reference proteome</keyword>
<gene>
    <name evidence="1" type="ORF">QAD02_011487</name>
</gene>
<sequence length="1315" mass="147702">MNECTISYMRIAKFCYAIYLYTEEALLEFLKNGYDVNAQIAPDNPFKIFSANMAGLSALQYACEHKCDEAVTLIINHGADLTLKNSIGSTALHSCIEYEGSLPSKLTDYITERYSRIAPSVALIILSAHVEKNVTVNPLNKHGLSHFHIACVMSHLGAMRLFLDSGVQINEPIHEDSPVLPGYTALHIASRYASLEVVELLMENGADVHARNKDGVVPLQLINLRLEDFSFLALCPTFEEHPEGHQESIVKLSKDTYKIAAILIQKTFNSDTLINELCIACAKKCLISVNQIIDRVVDINVPTDFGFTALHCAALVDLDMTKLLLERGADIFLRSVDGTTPLDICIWKYGYDIIQLLPSIQNLRKYIKQESQSWRIALALHNHENLEDLLSDDAVAQEINTPCISLESPIWPGATPLHLAVISAQNDPREYDPEDQWSSPSNPSCVRKIIKTLISYGASITHQDARGRTPVHLAFYLEKDVILKMLSDPNVALMNQQIFPSENPVDEFGLSHLHIACMTENTEGMRILLNNDASPNEPIKTDSKVSPHPKKSKILLKAGSTPMHIAVRLKKVKAIEILIAFSADIFAKDADGLTPIDLMISDAELKESDLAKITVLLICEYCIVDPDIVLKEEKLNYFKNLCTAVDPIISLAHYGIDFVNDSQIRQIRGIDNGHRLEHVETILKFLETIRDSTRCRLDPSAKAIRCMSSLKKILQKKSEYKMSTYKIFQSYAQLAPCQCSSLVVLDEQSQMTNLHLACALHRQVCIESLVKSGADLNICLSPDSPFFPGYTPLHLAVECCEKRTVNTYLNTVKILLKYGADPTIQDSKGETPLHLADKYRFTEITSSILLDERIAKKNCTSKFGRSHFHIACTSDQSGVVENFLQYGADPNELNYIDNNEIWHEIPFMEFSRCFDFTPLDVAENLEVVKVLLKHGADPKIEDYKGWTALHHAAYHCRDTDIIKTLIRDGGVDVNSRSVPALTALDLLVTEKMEEYDTESQIRVLLELGAYVNHKNFESSSTLARALESHDVKLLKTLVEYGMDVNDLNEHKRSAMHELLLSNEGSLSTPEEYITLIEQLCEKGIDIDCQDSSKQTPLHAATQRHTTRGIVALLASGADINMIDSKGRTPISLFLEDDEIDKNTLGRVQISYLKKIAVIFSKHLKKMRTFNVTVSQRNAILENELVSEFGDVEAVEDNIRESQYSEELEKMANIVFGDEVTLLEFMFMDSHQMIALVENDALKSILKSRDFYQKFPELGGILKLKYRIALRKKAINVARKSLYLLLKMQIPETCTEIIVSCMADKDLKILADMKVQ</sequence>
<dbReference type="Proteomes" id="UP001239111">
    <property type="component" value="Chromosome 2"/>
</dbReference>
<protein>
    <submittedName>
        <fullName evidence="1">Uncharacterized protein</fullName>
    </submittedName>
</protein>
<organism evidence="1 2">
    <name type="scientific">Eretmocerus hayati</name>
    <dbReference type="NCBI Taxonomy" id="131215"/>
    <lineage>
        <taxon>Eukaryota</taxon>
        <taxon>Metazoa</taxon>
        <taxon>Ecdysozoa</taxon>
        <taxon>Arthropoda</taxon>
        <taxon>Hexapoda</taxon>
        <taxon>Insecta</taxon>
        <taxon>Pterygota</taxon>
        <taxon>Neoptera</taxon>
        <taxon>Endopterygota</taxon>
        <taxon>Hymenoptera</taxon>
        <taxon>Apocrita</taxon>
        <taxon>Proctotrupomorpha</taxon>
        <taxon>Chalcidoidea</taxon>
        <taxon>Aphelinidae</taxon>
        <taxon>Aphelininae</taxon>
        <taxon>Eretmocerus</taxon>
    </lineage>
</organism>
<dbReference type="EMBL" id="CM056742">
    <property type="protein sequence ID" value="KAJ8675701.1"/>
    <property type="molecule type" value="Genomic_DNA"/>
</dbReference>
<evidence type="ECO:0000313" key="1">
    <source>
        <dbReference type="EMBL" id="KAJ8675701.1"/>
    </source>
</evidence>
<accession>A0ACC2NYL2</accession>
<evidence type="ECO:0000313" key="2">
    <source>
        <dbReference type="Proteomes" id="UP001239111"/>
    </source>
</evidence>
<name>A0ACC2NYL2_9HYME</name>
<comment type="caution">
    <text evidence="1">The sequence shown here is derived from an EMBL/GenBank/DDBJ whole genome shotgun (WGS) entry which is preliminary data.</text>
</comment>